<reference evidence="2" key="1">
    <citation type="submission" date="2022-11" db="EMBL/GenBank/DDBJ databases">
        <authorList>
            <person name="Scott C."/>
            <person name="Bruce N."/>
        </authorList>
    </citation>
    <scope>NUCLEOTIDE SEQUENCE</scope>
</reference>
<proteinExistence type="predicted"/>
<dbReference type="PANTHER" id="PTHR35174:SF4">
    <property type="entry name" value="BLL7163 PROTEIN"/>
    <property type="match status" value="1"/>
</dbReference>
<gene>
    <name evidence="2" type="ORF">PPNO1_LOCUS2393</name>
</gene>
<organism evidence="2 3">
    <name type="scientific">Parascedosporium putredinis</name>
    <dbReference type="NCBI Taxonomy" id="1442378"/>
    <lineage>
        <taxon>Eukaryota</taxon>
        <taxon>Fungi</taxon>
        <taxon>Dikarya</taxon>
        <taxon>Ascomycota</taxon>
        <taxon>Pezizomycotina</taxon>
        <taxon>Sordariomycetes</taxon>
        <taxon>Hypocreomycetidae</taxon>
        <taxon>Microascales</taxon>
        <taxon>Microascaceae</taxon>
        <taxon>Parascedosporium</taxon>
    </lineage>
</organism>
<dbReference type="Pfam" id="PF03795">
    <property type="entry name" value="YCII"/>
    <property type="match status" value="1"/>
</dbReference>
<sequence length="97" mass="10342">MPKFMLQVRSNQDTDLVDAGILLSGNALYPSSQGARVSFAGGKPATTQGPFPTDSVISGYWIIQTNDLQEALDWASKAPLKDGAAVEVRQILGADDF</sequence>
<dbReference type="InterPro" id="IPR005545">
    <property type="entry name" value="YCII"/>
</dbReference>
<name>A0A9P1M717_9PEZI</name>
<dbReference type="AlphaFoldDB" id="A0A9P1M717"/>
<evidence type="ECO:0000313" key="2">
    <source>
        <dbReference type="EMBL" id="CAI4212636.1"/>
    </source>
</evidence>
<dbReference type="SUPFAM" id="SSF54909">
    <property type="entry name" value="Dimeric alpha+beta barrel"/>
    <property type="match status" value="1"/>
</dbReference>
<dbReference type="PANTHER" id="PTHR35174">
    <property type="entry name" value="BLL7171 PROTEIN-RELATED"/>
    <property type="match status" value="1"/>
</dbReference>
<accession>A0A9P1M717</accession>
<evidence type="ECO:0000259" key="1">
    <source>
        <dbReference type="Pfam" id="PF03795"/>
    </source>
</evidence>
<comment type="caution">
    <text evidence="2">The sequence shown here is derived from an EMBL/GenBank/DDBJ whole genome shotgun (WGS) entry which is preliminary data.</text>
</comment>
<dbReference type="InterPro" id="IPR011008">
    <property type="entry name" value="Dimeric_a/b-barrel"/>
</dbReference>
<evidence type="ECO:0000313" key="3">
    <source>
        <dbReference type="Proteomes" id="UP000838763"/>
    </source>
</evidence>
<dbReference type="Proteomes" id="UP000838763">
    <property type="component" value="Unassembled WGS sequence"/>
</dbReference>
<dbReference type="EMBL" id="CALLCH030000005">
    <property type="protein sequence ID" value="CAI4212636.1"/>
    <property type="molecule type" value="Genomic_DNA"/>
</dbReference>
<keyword evidence="3" id="KW-1185">Reference proteome</keyword>
<dbReference type="Gene3D" id="3.30.70.1060">
    <property type="entry name" value="Dimeric alpha+beta barrel"/>
    <property type="match status" value="1"/>
</dbReference>
<protein>
    <recommendedName>
        <fullName evidence="1">YCII-related domain-containing protein</fullName>
    </recommendedName>
</protein>
<dbReference type="OrthoDB" id="3933054at2759"/>
<feature type="domain" description="YCII-related" evidence="1">
    <location>
        <begin position="37"/>
        <end position="92"/>
    </location>
</feature>